<feature type="region of interest" description="Disordered" evidence="1">
    <location>
        <begin position="329"/>
        <end position="358"/>
    </location>
</feature>
<feature type="region of interest" description="Disordered" evidence="1">
    <location>
        <begin position="20"/>
        <end position="65"/>
    </location>
</feature>
<sequence length="636" mass="69735">ARASESLETDDTLASLVMAKQSDSPHAVIRDSVTTSLSQSNSACPSPVHRDIDRERERDRSDRRRVSLMCGCMGRSAQGDAPTPIADMVPSVSEPAILKGALLYLNALLAKLNLVEPAMSLSIARRKLVAHVTTHPNMCTNILLKEHTKARGRMADLLCRERDAALVEIADRERERERGPSIQGSRWTMEGPEDVFGDEGVTEEFGVPDSPSITAPPPLSQSKGREGERERVAVTQRQTTVEIPQQREAERERETLTQDDLAMLQRGRYSVVAEARQAEADDVTGISRIGTLSSVEAIDRYRAVFPEPVSRRDLRPENCPVIYTKQRGRMRSFPHSPPPRVGGVIPSVTPSVPGRRGRDKRRMGIHLTVFVHGFRGSSGDVRLLRDMLVLQRLTRKSGHSKYEHIISTCNEEYTTHSILELGQRLAEEIHAGCDMTAVERVDFVGHSLGGVIIRSALETELLAPLLPRLGHLLTFNAPHAGTVSGPNAIVSSALSVMRAASMAKETSLRDLNLMVSKQQEEPYLLTLAGARSLRMFRRIILVTAVGDGFVSPLTALARPIDPGSPAKKVAVQHTVSETMRHNMPNVTEVVLSYGLKMTADASILDEKLGRTAHIRALNDLSVIEMVLSVTGFGGST</sequence>
<dbReference type="InterPro" id="IPR029058">
    <property type="entry name" value="AB_hydrolase_fold"/>
</dbReference>
<proteinExistence type="predicted"/>
<dbReference type="AlphaFoldDB" id="A0A9K3CTN5"/>
<dbReference type="Gene3D" id="3.40.50.1820">
    <property type="entry name" value="alpha/beta hydrolase"/>
    <property type="match status" value="1"/>
</dbReference>
<keyword evidence="4" id="KW-1185">Reference proteome</keyword>
<organism evidence="3 4">
    <name type="scientific">Kipferlia bialata</name>
    <dbReference type="NCBI Taxonomy" id="797122"/>
    <lineage>
        <taxon>Eukaryota</taxon>
        <taxon>Metamonada</taxon>
        <taxon>Carpediemonas-like organisms</taxon>
        <taxon>Kipferlia</taxon>
    </lineage>
</organism>
<feature type="compositionally biased region" description="Acidic residues" evidence="1">
    <location>
        <begin position="191"/>
        <end position="202"/>
    </location>
</feature>
<dbReference type="Proteomes" id="UP000265618">
    <property type="component" value="Unassembled WGS sequence"/>
</dbReference>
<feature type="compositionally biased region" description="Basic and acidic residues" evidence="1">
    <location>
        <begin position="48"/>
        <end position="65"/>
    </location>
</feature>
<feature type="region of interest" description="Disordered" evidence="1">
    <location>
        <begin position="172"/>
        <end position="230"/>
    </location>
</feature>
<dbReference type="InterPro" id="IPR044294">
    <property type="entry name" value="Lipase-like"/>
</dbReference>
<evidence type="ECO:0000313" key="4">
    <source>
        <dbReference type="Proteomes" id="UP000265618"/>
    </source>
</evidence>
<accession>A0A9K3CTN5</accession>
<feature type="non-terminal residue" evidence="3">
    <location>
        <position position="636"/>
    </location>
</feature>
<dbReference type="Pfam" id="PF05057">
    <property type="entry name" value="DUF676"/>
    <property type="match status" value="1"/>
</dbReference>
<dbReference type="PANTHER" id="PTHR12482:SF5">
    <property type="entry name" value="DUF676 DOMAIN-CONTAINING PROTEIN"/>
    <property type="match status" value="1"/>
</dbReference>
<evidence type="ECO:0000256" key="1">
    <source>
        <dbReference type="SAM" id="MobiDB-lite"/>
    </source>
</evidence>
<dbReference type="SUPFAM" id="SSF53474">
    <property type="entry name" value="alpha/beta-Hydrolases"/>
    <property type="match status" value="1"/>
</dbReference>
<dbReference type="PANTHER" id="PTHR12482">
    <property type="entry name" value="LIPASE ROG1-RELATED-RELATED"/>
    <property type="match status" value="1"/>
</dbReference>
<comment type="caution">
    <text evidence="3">The sequence shown here is derived from an EMBL/GenBank/DDBJ whole genome shotgun (WGS) entry which is preliminary data.</text>
</comment>
<feature type="compositionally biased region" description="Polar residues" evidence="1">
    <location>
        <begin position="32"/>
        <end position="44"/>
    </location>
</feature>
<reference evidence="3 4" key="1">
    <citation type="journal article" date="2018" name="PLoS ONE">
        <title>The draft genome of Kipferlia bialata reveals reductive genome evolution in fornicate parasites.</title>
        <authorList>
            <person name="Tanifuji G."/>
            <person name="Takabayashi S."/>
            <person name="Kume K."/>
            <person name="Takagi M."/>
            <person name="Nakayama T."/>
            <person name="Kamikawa R."/>
            <person name="Inagaki Y."/>
            <person name="Hashimoto T."/>
        </authorList>
    </citation>
    <scope>NUCLEOTIDE SEQUENCE [LARGE SCALE GENOMIC DNA]</scope>
    <source>
        <strain evidence="3">NY0173</strain>
    </source>
</reference>
<evidence type="ECO:0000313" key="3">
    <source>
        <dbReference type="EMBL" id="GIQ81409.1"/>
    </source>
</evidence>
<protein>
    <recommendedName>
        <fullName evidence="2">DUF676 domain-containing protein</fullName>
    </recommendedName>
</protein>
<gene>
    <name evidence="3" type="ORF">KIPB_002362</name>
</gene>
<name>A0A9K3CTN5_9EUKA</name>
<dbReference type="OrthoDB" id="273452at2759"/>
<dbReference type="EMBL" id="BDIP01000384">
    <property type="protein sequence ID" value="GIQ81409.1"/>
    <property type="molecule type" value="Genomic_DNA"/>
</dbReference>
<dbReference type="InterPro" id="IPR007751">
    <property type="entry name" value="DUF676_lipase-like"/>
</dbReference>
<feature type="domain" description="DUF676" evidence="2">
    <location>
        <begin position="365"/>
        <end position="550"/>
    </location>
</feature>
<evidence type="ECO:0000259" key="2">
    <source>
        <dbReference type="Pfam" id="PF05057"/>
    </source>
</evidence>